<comment type="caution">
    <text evidence="1">The sequence shown here is derived from an EMBL/GenBank/DDBJ whole genome shotgun (WGS) entry which is preliminary data.</text>
</comment>
<protein>
    <submittedName>
        <fullName evidence="1">Uncharacterized protein</fullName>
    </submittedName>
</protein>
<keyword evidence="2" id="KW-1185">Reference proteome</keyword>
<evidence type="ECO:0000313" key="2">
    <source>
        <dbReference type="Proteomes" id="UP001603857"/>
    </source>
</evidence>
<proteinExistence type="predicted"/>
<dbReference type="AlphaFoldDB" id="A0ABD1L6P9"/>
<reference evidence="1 2" key="1">
    <citation type="submission" date="2024-08" db="EMBL/GenBank/DDBJ databases">
        <title>Insights into the chromosomal genome structure of Flemingia macrophylla.</title>
        <authorList>
            <person name="Ding Y."/>
            <person name="Zhao Y."/>
            <person name="Bi W."/>
            <person name="Wu M."/>
            <person name="Zhao G."/>
            <person name="Gong Y."/>
            <person name="Li W."/>
            <person name="Zhang P."/>
        </authorList>
    </citation>
    <scope>NUCLEOTIDE SEQUENCE [LARGE SCALE GENOMIC DNA]</scope>
    <source>
        <strain evidence="1">DYQJB</strain>
        <tissue evidence="1">Leaf</tissue>
    </source>
</reference>
<sequence length="52" mass="5885">MLLELELPPLLAPDLPSNGSSLRDLDCTHSNYQTQLAWYCYLLSLPPRVRIG</sequence>
<evidence type="ECO:0000313" key="1">
    <source>
        <dbReference type="EMBL" id="KAL2319192.1"/>
    </source>
</evidence>
<accession>A0ABD1L6P9</accession>
<organism evidence="1 2">
    <name type="scientific">Flemingia macrophylla</name>
    <dbReference type="NCBI Taxonomy" id="520843"/>
    <lineage>
        <taxon>Eukaryota</taxon>
        <taxon>Viridiplantae</taxon>
        <taxon>Streptophyta</taxon>
        <taxon>Embryophyta</taxon>
        <taxon>Tracheophyta</taxon>
        <taxon>Spermatophyta</taxon>
        <taxon>Magnoliopsida</taxon>
        <taxon>eudicotyledons</taxon>
        <taxon>Gunneridae</taxon>
        <taxon>Pentapetalae</taxon>
        <taxon>rosids</taxon>
        <taxon>fabids</taxon>
        <taxon>Fabales</taxon>
        <taxon>Fabaceae</taxon>
        <taxon>Papilionoideae</taxon>
        <taxon>50 kb inversion clade</taxon>
        <taxon>NPAAA clade</taxon>
        <taxon>indigoferoid/millettioid clade</taxon>
        <taxon>Phaseoleae</taxon>
        <taxon>Flemingia</taxon>
    </lineage>
</organism>
<dbReference type="Proteomes" id="UP001603857">
    <property type="component" value="Unassembled WGS sequence"/>
</dbReference>
<name>A0ABD1L6P9_9FABA</name>
<dbReference type="EMBL" id="JBGMDY010000011">
    <property type="protein sequence ID" value="KAL2319192.1"/>
    <property type="molecule type" value="Genomic_DNA"/>
</dbReference>
<gene>
    <name evidence="1" type="ORF">Fmac_033068</name>
</gene>